<dbReference type="PANTHER" id="PTHR35174">
    <property type="entry name" value="BLL7171 PROTEIN-RELATED"/>
    <property type="match status" value="1"/>
</dbReference>
<dbReference type="Pfam" id="PF03795">
    <property type="entry name" value="YCII"/>
    <property type="match status" value="1"/>
</dbReference>
<evidence type="ECO:0000256" key="1">
    <source>
        <dbReference type="ARBA" id="ARBA00007689"/>
    </source>
</evidence>
<proteinExistence type="inferred from homology"/>
<comment type="caution">
    <text evidence="3">The sequence shown here is derived from an EMBL/GenBank/DDBJ whole genome shotgun (WGS) entry which is preliminary data.</text>
</comment>
<dbReference type="RefSeq" id="WP_189166210.1">
    <property type="nucleotide sequence ID" value="NZ_BMNT01000037.1"/>
</dbReference>
<evidence type="ECO:0000313" key="3">
    <source>
        <dbReference type="EMBL" id="GGL08064.1"/>
    </source>
</evidence>
<name>A0A917VQA1_9ACTN</name>
<comment type="similarity">
    <text evidence="1">Belongs to the YciI family.</text>
</comment>
<organism evidence="3 4">
    <name type="scientific">Sphaerisporangium melleum</name>
    <dbReference type="NCBI Taxonomy" id="321316"/>
    <lineage>
        <taxon>Bacteria</taxon>
        <taxon>Bacillati</taxon>
        <taxon>Actinomycetota</taxon>
        <taxon>Actinomycetes</taxon>
        <taxon>Streptosporangiales</taxon>
        <taxon>Streptosporangiaceae</taxon>
        <taxon>Sphaerisporangium</taxon>
    </lineage>
</organism>
<dbReference type="PANTHER" id="PTHR35174:SF3">
    <property type="entry name" value="BLL7171 PROTEIN"/>
    <property type="match status" value="1"/>
</dbReference>
<reference evidence="3" key="2">
    <citation type="submission" date="2020-09" db="EMBL/GenBank/DDBJ databases">
        <authorList>
            <person name="Sun Q."/>
            <person name="Ohkuma M."/>
        </authorList>
    </citation>
    <scope>NUCLEOTIDE SEQUENCE</scope>
    <source>
        <strain evidence="3">JCM 13064</strain>
    </source>
</reference>
<keyword evidence="4" id="KW-1185">Reference proteome</keyword>
<sequence length="120" mass="12855">MKYMLMIYNNPAVIASLPQDEQDAMMGEVGTLMAELVKSGECVGGAALADASRATTVRVRDGVPVTTDGPFAEAKEQLAGYLIVECASDERAAEIAASWPDARRWAMEVRPIVHSVDAQV</sequence>
<dbReference type="Proteomes" id="UP000645217">
    <property type="component" value="Unassembled WGS sequence"/>
</dbReference>
<dbReference type="EMBL" id="BMNT01000037">
    <property type="protein sequence ID" value="GGL08064.1"/>
    <property type="molecule type" value="Genomic_DNA"/>
</dbReference>
<accession>A0A917VQA1</accession>
<reference evidence="3" key="1">
    <citation type="journal article" date="2014" name="Int. J. Syst. Evol. Microbiol.">
        <title>Complete genome sequence of Corynebacterium casei LMG S-19264T (=DSM 44701T), isolated from a smear-ripened cheese.</title>
        <authorList>
            <consortium name="US DOE Joint Genome Institute (JGI-PGF)"/>
            <person name="Walter F."/>
            <person name="Albersmeier A."/>
            <person name="Kalinowski J."/>
            <person name="Ruckert C."/>
        </authorList>
    </citation>
    <scope>NUCLEOTIDE SEQUENCE</scope>
    <source>
        <strain evidence="3">JCM 13064</strain>
    </source>
</reference>
<feature type="domain" description="YCII-related" evidence="2">
    <location>
        <begin position="1"/>
        <end position="113"/>
    </location>
</feature>
<dbReference type="Gene3D" id="3.30.70.1060">
    <property type="entry name" value="Dimeric alpha+beta barrel"/>
    <property type="match status" value="1"/>
</dbReference>
<evidence type="ECO:0000313" key="4">
    <source>
        <dbReference type="Proteomes" id="UP000645217"/>
    </source>
</evidence>
<evidence type="ECO:0000259" key="2">
    <source>
        <dbReference type="Pfam" id="PF03795"/>
    </source>
</evidence>
<gene>
    <name evidence="3" type="ORF">GCM10007964_57870</name>
</gene>
<dbReference type="AlphaFoldDB" id="A0A917VQA1"/>
<dbReference type="InterPro" id="IPR005545">
    <property type="entry name" value="YCII"/>
</dbReference>
<dbReference type="InterPro" id="IPR011008">
    <property type="entry name" value="Dimeric_a/b-barrel"/>
</dbReference>
<dbReference type="SUPFAM" id="SSF54909">
    <property type="entry name" value="Dimeric alpha+beta barrel"/>
    <property type="match status" value="1"/>
</dbReference>
<protein>
    <recommendedName>
        <fullName evidence="2">YCII-related domain-containing protein</fullName>
    </recommendedName>
</protein>